<reference evidence="3 4" key="1">
    <citation type="submission" date="2019-01" db="EMBL/GenBank/DDBJ databases">
        <authorList>
            <person name="Sayadi A."/>
        </authorList>
    </citation>
    <scope>NUCLEOTIDE SEQUENCE [LARGE SCALE GENOMIC DNA]</scope>
</reference>
<dbReference type="SUPFAM" id="SSF57567">
    <property type="entry name" value="Serine protease inhibitors"/>
    <property type="match status" value="1"/>
</dbReference>
<dbReference type="Gene3D" id="2.10.25.10">
    <property type="entry name" value="Laminin"/>
    <property type="match status" value="1"/>
</dbReference>
<organism evidence="3 4">
    <name type="scientific">Callosobruchus maculatus</name>
    <name type="common">Southern cowpea weevil</name>
    <name type="synonym">Pulse bruchid</name>
    <dbReference type="NCBI Taxonomy" id="64391"/>
    <lineage>
        <taxon>Eukaryota</taxon>
        <taxon>Metazoa</taxon>
        <taxon>Ecdysozoa</taxon>
        <taxon>Arthropoda</taxon>
        <taxon>Hexapoda</taxon>
        <taxon>Insecta</taxon>
        <taxon>Pterygota</taxon>
        <taxon>Neoptera</taxon>
        <taxon>Endopterygota</taxon>
        <taxon>Coleoptera</taxon>
        <taxon>Polyphaga</taxon>
        <taxon>Cucujiformia</taxon>
        <taxon>Chrysomeloidea</taxon>
        <taxon>Chrysomelidae</taxon>
        <taxon>Bruchinae</taxon>
        <taxon>Bruchini</taxon>
        <taxon>Callosobruchus</taxon>
    </lineage>
</organism>
<dbReference type="OrthoDB" id="6720924at2759"/>
<feature type="chain" id="PRO_5024962081" description="TIL domain-containing protein" evidence="1">
    <location>
        <begin position="24"/>
        <end position="77"/>
    </location>
</feature>
<evidence type="ECO:0000259" key="2">
    <source>
        <dbReference type="Pfam" id="PF01826"/>
    </source>
</evidence>
<dbReference type="Pfam" id="PF01826">
    <property type="entry name" value="TIL"/>
    <property type="match status" value="1"/>
</dbReference>
<evidence type="ECO:0000313" key="3">
    <source>
        <dbReference type="EMBL" id="VEN57948.1"/>
    </source>
</evidence>
<evidence type="ECO:0000256" key="1">
    <source>
        <dbReference type="SAM" id="SignalP"/>
    </source>
</evidence>
<dbReference type="AlphaFoldDB" id="A0A653DD92"/>
<gene>
    <name evidence="3" type="ORF">CALMAC_LOCUS16443</name>
</gene>
<protein>
    <recommendedName>
        <fullName evidence="2">TIL domain-containing protein</fullName>
    </recommendedName>
</protein>
<dbReference type="CDD" id="cd19941">
    <property type="entry name" value="TIL"/>
    <property type="match status" value="1"/>
</dbReference>
<accession>A0A653DD92</accession>
<keyword evidence="1" id="KW-0732">Signal</keyword>
<feature type="domain" description="TIL" evidence="2">
    <location>
        <begin position="25"/>
        <end position="77"/>
    </location>
</feature>
<feature type="signal peptide" evidence="1">
    <location>
        <begin position="1"/>
        <end position="23"/>
    </location>
</feature>
<dbReference type="InterPro" id="IPR036084">
    <property type="entry name" value="Ser_inhib-like_sf"/>
</dbReference>
<sequence length="77" mass="8361">MKYFIVSILTLCVIFVVCENASAGCGRNEDVPKCRPCAVTCADRGKICTAVCTPNSRCYCKTGYLRKNGVCVPQSQC</sequence>
<name>A0A653DD92_CALMS</name>
<dbReference type="InterPro" id="IPR002919">
    <property type="entry name" value="TIL_dom"/>
</dbReference>
<proteinExistence type="predicted"/>
<dbReference type="Proteomes" id="UP000410492">
    <property type="component" value="Unassembled WGS sequence"/>
</dbReference>
<dbReference type="EMBL" id="CAACVG010011379">
    <property type="protein sequence ID" value="VEN57948.1"/>
    <property type="molecule type" value="Genomic_DNA"/>
</dbReference>
<keyword evidence="4" id="KW-1185">Reference proteome</keyword>
<evidence type="ECO:0000313" key="4">
    <source>
        <dbReference type="Proteomes" id="UP000410492"/>
    </source>
</evidence>